<keyword evidence="3" id="KW-1185">Reference proteome</keyword>
<sequence>KPTGSISSKPSRSTQRIPGETPKGGAKSVEKLREKKEESVKEKKSEMKKSEHKKEEEKKEEKKEDEHKAEKEEEKKEEKKKLDLKPKQIKRNEKEERIAQGKEVRNKGDYPTFNDVESDWDSDKEKKNKKKEGDQRKDDDKKESAKGDGFSDDIALKATQSTSAPLAGGLTPSAKSLELGKISGHLIFNYFKSDIFRMFNQ</sequence>
<name>A0A0R3PGP9_ANGCS</name>
<evidence type="ECO:0000313" key="4">
    <source>
        <dbReference type="WBParaSite" id="ACOC_0000348201-mRNA-1"/>
    </source>
</evidence>
<feature type="compositionally biased region" description="Basic and acidic residues" evidence="1">
    <location>
        <begin position="28"/>
        <end position="108"/>
    </location>
</feature>
<dbReference type="OrthoDB" id="5876145at2759"/>
<feature type="compositionally biased region" description="Polar residues" evidence="1">
    <location>
        <begin position="1"/>
        <end position="16"/>
    </location>
</feature>
<evidence type="ECO:0000256" key="1">
    <source>
        <dbReference type="SAM" id="MobiDB-lite"/>
    </source>
</evidence>
<protein>
    <submittedName>
        <fullName evidence="4">Cylicin_N domain-containing protein</fullName>
    </submittedName>
</protein>
<dbReference type="WBParaSite" id="ACOC_0000348201-mRNA-1">
    <property type="protein sequence ID" value="ACOC_0000348201-mRNA-1"/>
    <property type="gene ID" value="ACOC_0000348201"/>
</dbReference>
<evidence type="ECO:0000313" key="3">
    <source>
        <dbReference type="Proteomes" id="UP000267027"/>
    </source>
</evidence>
<dbReference type="EMBL" id="UYYA01001074">
    <property type="protein sequence ID" value="VDM55068.1"/>
    <property type="molecule type" value="Genomic_DNA"/>
</dbReference>
<feature type="compositionally biased region" description="Basic and acidic residues" evidence="1">
    <location>
        <begin position="121"/>
        <end position="146"/>
    </location>
</feature>
<dbReference type="Proteomes" id="UP000267027">
    <property type="component" value="Unassembled WGS sequence"/>
</dbReference>
<accession>A0A0R3PGP9</accession>
<proteinExistence type="predicted"/>
<dbReference type="AlphaFoldDB" id="A0A0R3PGP9"/>
<reference evidence="4" key="1">
    <citation type="submission" date="2017-02" db="UniProtKB">
        <authorList>
            <consortium name="WormBaseParasite"/>
        </authorList>
    </citation>
    <scope>IDENTIFICATION</scope>
</reference>
<evidence type="ECO:0000313" key="2">
    <source>
        <dbReference type="EMBL" id="VDM55068.1"/>
    </source>
</evidence>
<organism evidence="4">
    <name type="scientific">Angiostrongylus costaricensis</name>
    <name type="common">Nematode worm</name>
    <dbReference type="NCBI Taxonomy" id="334426"/>
    <lineage>
        <taxon>Eukaryota</taxon>
        <taxon>Metazoa</taxon>
        <taxon>Ecdysozoa</taxon>
        <taxon>Nematoda</taxon>
        <taxon>Chromadorea</taxon>
        <taxon>Rhabditida</taxon>
        <taxon>Rhabditina</taxon>
        <taxon>Rhabditomorpha</taxon>
        <taxon>Strongyloidea</taxon>
        <taxon>Metastrongylidae</taxon>
        <taxon>Angiostrongylus</taxon>
    </lineage>
</organism>
<feature type="region of interest" description="Disordered" evidence="1">
    <location>
        <begin position="1"/>
        <end position="174"/>
    </location>
</feature>
<reference evidence="2 3" key="2">
    <citation type="submission" date="2018-11" db="EMBL/GenBank/DDBJ databases">
        <authorList>
            <consortium name="Pathogen Informatics"/>
        </authorList>
    </citation>
    <scope>NUCLEOTIDE SEQUENCE [LARGE SCALE GENOMIC DNA]</scope>
    <source>
        <strain evidence="2 3">Costa Rica</strain>
    </source>
</reference>
<gene>
    <name evidence="2" type="ORF">ACOC_LOCUS3483</name>
</gene>